<dbReference type="PANTHER" id="PTHR43432">
    <property type="entry name" value="SLR0285 PROTEIN"/>
    <property type="match status" value="1"/>
</dbReference>
<sequence>MEYVPCKHLIIRNRDTSWFGTDHTMNIYRGCPHGCIYCDSRSECYQNEDFDRVRVKENALEILRDDLRRKIRPGVVGTGSMSDPYHPLEERLQLTRNALALLDAYGFGVAIATKSDLIVRDIDVLTLLHAHAPVLCKLTVTTCDDALAARLEPGAPSPTRRLEAVRRLSQAGLPVCVLLMPVLPFLEDTEENVLEVVERAAEAGARYIYPAFGMTQRDRQRAWYYRELEARFPGQGLAEKNRRAFGNRYWCVSPRAKRLWGVFSARCRELGLLYEMKQIVSSYQQGYGDRQLSFF</sequence>
<dbReference type="EMBL" id="CP011307">
    <property type="protein sequence ID" value="ALP93562.1"/>
    <property type="molecule type" value="Genomic_DNA"/>
</dbReference>
<dbReference type="GO" id="GO:0051536">
    <property type="term" value="F:iron-sulfur cluster binding"/>
    <property type="evidence" value="ECO:0007669"/>
    <property type="project" value="UniProtKB-KW"/>
</dbReference>
<dbReference type="PATRIC" id="fig|1297617.4.peg.1188"/>
<dbReference type="InterPro" id="IPR058240">
    <property type="entry name" value="rSAM_sf"/>
</dbReference>
<keyword evidence="2" id="KW-0408">Iron</keyword>
<evidence type="ECO:0000259" key="4">
    <source>
        <dbReference type="PROSITE" id="PS51918"/>
    </source>
</evidence>
<dbReference type="SMART" id="SM00729">
    <property type="entry name" value="Elp3"/>
    <property type="match status" value="1"/>
</dbReference>
<dbReference type="InterPro" id="IPR040086">
    <property type="entry name" value="MJ0683-like"/>
</dbReference>
<dbReference type="InterPro" id="IPR007197">
    <property type="entry name" value="rSAM"/>
</dbReference>
<dbReference type="SUPFAM" id="SSF102114">
    <property type="entry name" value="Radical SAM enzymes"/>
    <property type="match status" value="1"/>
</dbReference>
<dbReference type="RefSeq" id="WP_058117416.1">
    <property type="nucleotide sequence ID" value="NZ_CALICV010000047.1"/>
</dbReference>
<keyword evidence="6" id="KW-1185">Reference proteome</keyword>
<evidence type="ECO:0000313" key="5">
    <source>
        <dbReference type="EMBL" id="ALP93562.1"/>
    </source>
</evidence>
<protein>
    <submittedName>
        <fullName evidence="5">Radical SAM domain protein</fullName>
    </submittedName>
</protein>
<dbReference type="eggNOG" id="COG1533">
    <property type="taxonomic scope" value="Bacteria"/>
</dbReference>
<dbReference type="GO" id="GO:0003824">
    <property type="term" value="F:catalytic activity"/>
    <property type="evidence" value="ECO:0007669"/>
    <property type="project" value="InterPro"/>
</dbReference>
<name>A0A0S2W2G7_9FIRM</name>
<keyword evidence="3" id="KW-0411">Iron-sulfur</keyword>
<dbReference type="PANTHER" id="PTHR43432:SF5">
    <property type="entry name" value="ELP3_MIAA_NIFB-LIKE RADICAL SAM CORE DOMAIN-CONTAINING PROTEIN"/>
    <property type="match status" value="1"/>
</dbReference>
<dbReference type="KEGG" id="ibu:IB211_01169"/>
<dbReference type="Pfam" id="PF04055">
    <property type="entry name" value="Radical_SAM"/>
    <property type="match status" value="1"/>
</dbReference>
<evidence type="ECO:0000256" key="3">
    <source>
        <dbReference type="ARBA" id="ARBA00023014"/>
    </source>
</evidence>
<gene>
    <name evidence="5" type="ORF">IB211_01169</name>
</gene>
<dbReference type="SFLD" id="SFLDS00029">
    <property type="entry name" value="Radical_SAM"/>
    <property type="match status" value="1"/>
</dbReference>
<accession>A0A0S2W2G7</accession>
<dbReference type="PROSITE" id="PS51918">
    <property type="entry name" value="RADICAL_SAM"/>
    <property type="match status" value="1"/>
</dbReference>
<dbReference type="Proteomes" id="UP000064844">
    <property type="component" value="Chromosome"/>
</dbReference>
<dbReference type="CDD" id="cd01335">
    <property type="entry name" value="Radical_SAM"/>
    <property type="match status" value="1"/>
</dbReference>
<evidence type="ECO:0000313" key="6">
    <source>
        <dbReference type="Proteomes" id="UP000064844"/>
    </source>
</evidence>
<dbReference type="GO" id="GO:0046872">
    <property type="term" value="F:metal ion binding"/>
    <property type="evidence" value="ECO:0007669"/>
    <property type="project" value="UniProtKB-KW"/>
</dbReference>
<dbReference type="SFLD" id="SFLDG01084">
    <property type="entry name" value="Uncharacterised_Radical_SAM_Su"/>
    <property type="match status" value="1"/>
</dbReference>
<keyword evidence="1" id="KW-0479">Metal-binding</keyword>
<dbReference type="AlphaFoldDB" id="A0A0S2W2G7"/>
<dbReference type="InterPro" id="IPR006638">
    <property type="entry name" value="Elp3/MiaA/NifB-like_rSAM"/>
</dbReference>
<organism evidence="5 6">
    <name type="scientific">Intestinimonas butyriciproducens</name>
    <dbReference type="NCBI Taxonomy" id="1297617"/>
    <lineage>
        <taxon>Bacteria</taxon>
        <taxon>Bacillati</taxon>
        <taxon>Bacillota</taxon>
        <taxon>Clostridia</taxon>
        <taxon>Eubacteriales</taxon>
        <taxon>Intestinimonas</taxon>
    </lineage>
</organism>
<reference evidence="6" key="2">
    <citation type="submission" date="2015-04" db="EMBL/GenBank/DDBJ databases">
        <title>A butyrogenic pathway from the amino acid lysine in a human gut commensal.</title>
        <authorList>
            <person name="de Vos W.M."/>
            <person name="Bui N.T.P."/>
            <person name="Plugge C.M."/>
            <person name="Ritari J."/>
        </authorList>
    </citation>
    <scope>NUCLEOTIDE SEQUENCE [LARGE SCALE GENOMIC DNA]</scope>
    <source>
        <strain evidence="6">AF211</strain>
    </source>
</reference>
<proteinExistence type="predicted"/>
<reference evidence="5 6" key="1">
    <citation type="journal article" date="2015" name="Nat. Commun.">
        <title>Production of butyrate from lysine and the Amadori product fructoselysine by a human gut commensal.</title>
        <authorList>
            <person name="Bui T.P."/>
            <person name="Ritari J."/>
            <person name="Boeren S."/>
            <person name="de Waard P."/>
            <person name="Plugge C.M."/>
            <person name="de Vos W.M."/>
        </authorList>
    </citation>
    <scope>NUCLEOTIDE SEQUENCE [LARGE SCALE GENOMIC DNA]</scope>
    <source>
        <strain evidence="5 6">AF211</strain>
    </source>
</reference>
<evidence type="ECO:0000256" key="1">
    <source>
        <dbReference type="ARBA" id="ARBA00022723"/>
    </source>
</evidence>
<dbReference type="Gene3D" id="3.80.30.30">
    <property type="match status" value="1"/>
</dbReference>
<feature type="domain" description="Radical SAM core" evidence="4">
    <location>
        <begin position="17"/>
        <end position="255"/>
    </location>
</feature>
<dbReference type="STRING" id="1297617.IB211_01169"/>
<evidence type="ECO:0000256" key="2">
    <source>
        <dbReference type="ARBA" id="ARBA00023004"/>
    </source>
</evidence>